<dbReference type="Pfam" id="PF12836">
    <property type="entry name" value="HHH_3"/>
    <property type="match status" value="1"/>
</dbReference>
<gene>
    <name evidence="1" type="ORF">SAMN05443292_0873</name>
</gene>
<keyword evidence="2" id="KW-1185">Reference proteome</keyword>
<dbReference type="PROSITE" id="PS51257">
    <property type="entry name" value="PROKAR_LIPOPROTEIN"/>
    <property type="match status" value="1"/>
</dbReference>
<proteinExistence type="predicted"/>
<reference evidence="1 2" key="1">
    <citation type="submission" date="2016-10" db="EMBL/GenBank/DDBJ databases">
        <authorList>
            <person name="de Groot N.N."/>
        </authorList>
    </citation>
    <scope>NUCLEOTIDE SEQUENCE [LARGE SCALE GENOMIC DNA]</scope>
    <source>
        <strain evidence="1 2">DSM 26000</strain>
    </source>
</reference>
<dbReference type="SUPFAM" id="SSF47781">
    <property type="entry name" value="RuvA domain 2-like"/>
    <property type="match status" value="2"/>
</dbReference>
<protein>
    <submittedName>
        <fullName evidence="1">Helix-hairpin-helix motif-containing protein</fullName>
    </submittedName>
</protein>
<organism evidence="1 2">
    <name type="scientific">Halpernia frigidisoli</name>
    <dbReference type="NCBI Taxonomy" id="1125876"/>
    <lineage>
        <taxon>Bacteria</taxon>
        <taxon>Pseudomonadati</taxon>
        <taxon>Bacteroidota</taxon>
        <taxon>Flavobacteriia</taxon>
        <taxon>Flavobacteriales</taxon>
        <taxon>Weeksellaceae</taxon>
        <taxon>Chryseobacterium group</taxon>
        <taxon>Halpernia</taxon>
    </lineage>
</organism>
<dbReference type="Proteomes" id="UP000198931">
    <property type="component" value="Unassembled WGS sequence"/>
</dbReference>
<dbReference type="AlphaFoldDB" id="A0A1I3E492"/>
<dbReference type="OrthoDB" id="981124at2"/>
<dbReference type="RefSeq" id="WP_090078899.1">
    <property type="nucleotide sequence ID" value="NZ_FOQT01000001.1"/>
</dbReference>
<sequence>MRSNLPQKLFRKNLWVILILVSCIVSAKIYTKFFVKSENPDFSKIQFLKIKENLPELKIKDFDPNLLSLEQWQKLGLSEKQAETILKYKQIVGGEFKSQDQLQKCYSISAEKFEQIQPFILLPKSSKSSDAFAKNKWEKKEIKVNKKFNPDSYSQKDWENLGFSEKQSAGILKYKNYLGGSFVSKEKLKECYMINEENFVKLSYYLILPEKTPSDFNPYKSKFAKEKIKIKYQNFDPNLLDSKGWMALGFSEKQVLNILNYKERYLKGSFKTLEDISKCYMISPEKFEEMKPFIKLNPQNIIAKNTSISQVQISTPRTDFSKIDLNKINFQQLKEYGFTDRAAGSFLGFRKKLNGFTSKDQILKTYNIDIELTKKLLEIAQLKPVE</sequence>
<dbReference type="EMBL" id="FOQT01000001">
    <property type="protein sequence ID" value="SFH93807.1"/>
    <property type="molecule type" value="Genomic_DNA"/>
</dbReference>
<accession>A0A1I3E492</accession>
<dbReference type="Gene3D" id="1.10.150.310">
    <property type="entry name" value="Tex RuvX-like domain-like"/>
    <property type="match status" value="1"/>
</dbReference>
<evidence type="ECO:0000313" key="2">
    <source>
        <dbReference type="Proteomes" id="UP000198931"/>
    </source>
</evidence>
<name>A0A1I3E492_9FLAO</name>
<dbReference type="InterPro" id="IPR010994">
    <property type="entry name" value="RuvA_2-like"/>
</dbReference>
<evidence type="ECO:0000313" key="1">
    <source>
        <dbReference type="EMBL" id="SFH93807.1"/>
    </source>
</evidence>
<dbReference type="STRING" id="1125876.SAMN05443292_0873"/>